<evidence type="ECO:0000313" key="2">
    <source>
        <dbReference type="EMBL" id="PMQ19271.1"/>
    </source>
</evidence>
<dbReference type="Gene3D" id="3.20.20.80">
    <property type="entry name" value="Glycosidases"/>
    <property type="match status" value="1"/>
</dbReference>
<feature type="domain" description="GH18" evidence="1">
    <location>
        <begin position="1"/>
        <end position="289"/>
    </location>
</feature>
<dbReference type="InterPro" id="IPR029070">
    <property type="entry name" value="Chitinase_insertion_sf"/>
</dbReference>
<evidence type="ECO:0000259" key="1">
    <source>
        <dbReference type="PROSITE" id="PS51910"/>
    </source>
</evidence>
<organism evidence="2 3">
    <name type="scientific">Glutamicibacter arilaitensis</name>
    <dbReference type="NCBI Taxonomy" id="256701"/>
    <lineage>
        <taxon>Bacteria</taxon>
        <taxon>Bacillati</taxon>
        <taxon>Actinomycetota</taxon>
        <taxon>Actinomycetes</taxon>
        <taxon>Micrococcales</taxon>
        <taxon>Micrococcaceae</taxon>
        <taxon>Glutamicibacter</taxon>
    </lineage>
</organism>
<protein>
    <recommendedName>
        <fullName evidence="1">GH18 domain-containing protein</fullName>
    </recommendedName>
</protein>
<comment type="caution">
    <text evidence="2">The sequence shown here is derived from an EMBL/GenBank/DDBJ whole genome shotgun (WGS) entry which is preliminary data.</text>
</comment>
<name>A0A2N7RZG3_9MICC</name>
<proteinExistence type="predicted"/>
<accession>A0A2N7RZG3</accession>
<dbReference type="RefSeq" id="WP_102598502.1">
    <property type="nucleotide sequence ID" value="NZ_PNQX01000002.1"/>
</dbReference>
<dbReference type="EMBL" id="PNQX01000002">
    <property type="protein sequence ID" value="PMQ19271.1"/>
    <property type="molecule type" value="Genomic_DNA"/>
</dbReference>
<gene>
    <name evidence="2" type="ORF">CIK84_11210</name>
</gene>
<dbReference type="PANTHER" id="PTHR46066:SF2">
    <property type="entry name" value="CHITINASE DOMAIN-CONTAINING PROTEIN 1"/>
    <property type="match status" value="1"/>
</dbReference>
<sequence length="695" mass="77097">MANVWAWVGLSWTDRIRMVLDQYGDRITDISIFGWIVAKDGTLTETFDPAQLDAYRAKWPHIRWWGCFRNMDDPIDGPYTIFEALRDSATARNRLADQVEAKMFSKYPWLHGVDLDMEAGGNARSADSEELFRVITNRAHTLGKKASGALPALTATGSVGGENWVRYKQLGQILDHVSIMSYDFAWSGSAPGPVSPGFWLEQVYDWAASQIEPSKVSMGLPLYAYFWSIHDYPASWGATRRGVSGTYYSAWQYFTGARPWSDTGTHEAIGWLCYRDESSRSLFGYLDVYDWLEATQWDSVSGAVGGEFQGKQYAVRYGQPAAVPIWGVTDNSVGSSRIDYKMRAEPVIASNGQAVTPKVGFTLTTELIQREAIAATIIDDYASSSQQLGDVYSEPSGAWAFEQVTDTYKQYRGTGELVFDNAFGTQSLYAMARFQFATGGTFSVTSQGITAELSNTGTLRLMRGATVLASSNVGAQQVGGAAQVGRCVLALRVREGSARVYFSNAETTIPLRLEAMTTPPGGATGYKSTGTAWIDHIYLGSGIWYQPREAIEVEINGQRKVLGRVERTGVIWDDKNRFRPIEDVEESATRETGYALDWVFVHWKDIPINAGIETTVTIRPLDHDAWVGRNYILDRDGASIVYFSSAETIVHWRGRAALEWGLQGVALWSLGQEDVRLWSSLAGGEFSQASKRLDE</sequence>
<dbReference type="PROSITE" id="PS51910">
    <property type="entry name" value="GH18_2"/>
    <property type="match status" value="1"/>
</dbReference>
<dbReference type="InterPro" id="IPR001223">
    <property type="entry name" value="Glyco_hydro18_cat"/>
</dbReference>
<dbReference type="PANTHER" id="PTHR46066">
    <property type="entry name" value="CHITINASE DOMAIN-CONTAINING PROTEIN 1 FAMILY MEMBER"/>
    <property type="match status" value="1"/>
</dbReference>
<dbReference type="InterPro" id="IPR011583">
    <property type="entry name" value="Chitinase_II/V-like_cat"/>
</dbReference>
<dbReference type="Pfam" id="PF00704">
    <property type="entry name" value="Glyco_hydro_18"/>
    <property type="match status" value="1"/>
</dbReference>
<dbReference type="Gene3D" id="3.10.50.10">
    <property type="match status" value="1"/>
</dbReference>
<evidence type="ECO:0000313" key="3">
    <source>
        <dbReference type="Proteomes" id="UP000235739"/>
    </source>
</evidence>
<dbReference type="AlphaFoldDB" id="A0A2N7RZG3"/>
<dbReference type="SMART" id="SM00636">
    <property type="entry name" value="Glyco_18"/>
    <property type="match status" value="1"/>
</dbReference>
<reference evidence="2 3" key="1">
    <citation type="journal article" date="2017" name="Elife">
        <title>Extensive horizontal gene transfer in cheese-associated bacteria.</title>
        <authorList>
            <person name="Bonham K.S."/>
            <person name="Wolfe B.E."/>
            <person name="Dutton R.J."/>
        </authorList>
    </citation>
    <scope>NUCLEOTIDE SEQUENCE [LARGE SCALE GENOMIC DNA]</scope>
    <source>
        <strain evidence="2 3">JB182</strain>
    </source>
</reference>
<dbReference type="SUPFAM" id="SSF51445">
    <property type="entry name" value="(Trans)glycosidases"/>
    <property type="match status" value="1"/>
</dbReference>
<dbReference type="Proteomes" id="UP000235739">
    <property type="component" value="Unassembled WGS sequence"/>
</dbReference>
<dbReference type="InterPro" id="IPR017853">
    <property type="entry name" value="GH"/>
</dbReference>
<dbReference type="GO" id="GO:0008061">
    <property type="term" value="F:chitin binding"/>
    <property type="evidence" value="ECO:0007669"/>
    <property type="project" value="InterPro"/>
</dbReference>
<dbReference type="GO" id="GO:0005975">
    <property type="term" value="P:carbohydrate metabolic process"/>
    <property type="evidence" value="ECO:0007669"/>
    <property type="project" value="InterPro"/>
</dbReference>